<dbReference type="RefSeq" id="WP_220560812.1">
    <property type="nucleotide sequence ID" value="NZ_CP074133.1"/>
</dbReference>
<dbReference type="EMBL" id="CP074133">
    <property type="protein sequence ID" value="QUX25287.1"/>
    <property type="molecule type" value="Genomic_DNA"/>
</dbReference>
<evidence type="ECO:0000313" key="4">
    <source>
        <dbReference type="EMBL" id="QUX25287.1"/>
    </source>
</evidence>
<sequence>MNRQHTTRRHVSRGRRPLTALALLTGTALALSACGTSVEPVPAAGEEAGRGYPVTVENCGRELTFQSAPESVVGLSPSQTELLVELGLADRLVGQAQVAHHELDEDITAQLTDVPVLSEEAPPAREDLLGAAPDFVYSPTDYEFTAEQGFASIEQLAGAGAEAYTATGGCSDRRAAGTVDDLFTDIADLGLVFSVTERAEELSEQGRARLEEVAGTVEGAERPSVAQLYVEGTTLSAIGGGVEYDIIDRAGGDNVFERDEPAFAEFFAAVVTPEEITSRDPEVIVFSVNDAEHEAATRAYLAETFPDVSAVARDRLVAVPNSDLFPGTLGNIDAVERIAAELHPDLF</sequence>
<evidence type="ECO:0000313" key="5">
    <source>
        <dbReference type="Proteomes" id="UP000676079"/>
    </source>
</evidence>
<evidence type="ECO:0000259" key="3">
    <source>
        <dbReference type="PROSITE" id="PS50983"/>
    </source>
</evidence>
<dbReference type="PROSITE" id="PS51257">
    <property type="entry name" value="PROKAR_LIPOPROTEIN"/>
    <property type="match status" value="1"/>
</dbReference>
<dbReference type="Proteomes" id="UP000676079">
    <property type="component" value="Chromosome"/>
</dbReference>
<dbReference type="InterPro" id="IPR050902">
    <property type="entry name" value="ABC_Transporter_SBP"/>
</dbReference>
<dbReference type="PANTHER" id="PTHR30535">
    <property type="entry name" value="VITAMIN B12-BINDING PROTEIN"/>
    <property type="match status" value="1"/>
</dbReference>
<evidence type="ECO:0000256" key="1">
    <source>
        <dbReference type="ARBA" id="ARBA00008814"/>
    </source>
</evidence>
<dbReference type="PROSITE" id="PS50983">
    <property type="entry name" value="FE_B12_PBP"/>
    <property type="match status" value="1"/>
</dbReference>
<accession>A0ABX8BTE8</accession>
<reference evidence="4 5" key="1">
    <citation type="submission" date="2021-05" db="EMBL/GenBank/DDBJ databases">
        <title>Direct Submission.</title>
        <authorList>
            <person name="Li K."/>
            <person name="Gao J."/>
        </authorList>
    </citation>
    <scope>NUCLEOTIDE SEQUENCE [LARGE SCALE GENOMIC DNA]</scope>
    <source>
        <strain evidence="4 5">Mg02</strain>
    </source>
</reference>
<gene>
    <name evidence="4" type="ORF">KGD84_14135</name>
</gene>
<protein>
    <submittedName>
        <fullName evidence="4">ABC transporter substrate-binding protein</fullName>
    </submittedName>
</protein>
<dbReference type="SUPFAM" id="SSF53807">
    <property type="entry name" value="Helical backbone' metal receptor"/>
    <property type="match status" value="1"/>
</dbReference>
<dbReference type="Pfam" id="PF01497">
    <property type="entry name" value="Peripla_BP_2"/>
    <property type="match status" value="1"/>
</dbReference>
<name>A0ABX8BTE8_9ACTN</name>
<keyword evidence="2" id="KW-0732">Signal</keyword>
<dbReference type="InterPro" id="IPR002491">
    <property type="entry name" value="ABC_transptr_periplasmic_BD"/>
</dbReference>
<feature type="signal peptide" evidence="2">
    <location>
        <begin position="1"/>
        <end position="32"/>
    </location>
</feature>
<proteinExistence type="inferred from homology"/>
<organism evidence="4 5">
    <name type="scientific">Nocardiopsis changdeensis</name>
    <dbReference type="NCBI Taxonomy" id="2831969"/>
    <lineage>
        <taxon>Bacteria</taxon>
        <taxon>Bacillati</taxon>
        <taxon>Actinomycetota</taxon>
        <taxon>Actinomycetes</taxon>
        <taxon>Streptosporangiales</taxon>
        <taxon>Nocardiopsidaceae</taxon>
        <taxon>Nocardiopsis</taxon>
    </lineage>
</organism>
<comment type="similarity">
    <text evidence="1">Belongs to the bacterial solute-binding protein 8 family.</text>
</comment>
<feature type="domain" description="Fe/B12 periplasmic-binding" evidence="3">
    <location>
        <begin position="71"/>
        <end position="347"/>
    </location>
</feature>
<evidence type="ECO:0000256" key="2">
    <source>
        <dbReference type="SAM" id="SignalP"/>
    </source>
</evidence>
<feature type="chain" id="PRO_5046641359" evidence="2">
    <location>
        <begin position="33"/>
        <end position="347"/>
    </location>
</feature>
<dbReference type="Gene3D" id="3.40.50.1980">
    <property type="entry name" value="Nitrogenase molybdenum iron protein domain"/>
    <property type="match status" value="2"/>
</dbReference>
<keyword evidence="5" id="KW-1185">Reference proteome</keyword>
<dbReference type="PANTHER" id="PTHR30535:SF7">
    <property type="entry name" value="IRON(III) DICITRATE-BINDING PROTEIN"/>
    <property type="match status" value="1"/>
</dbReference>